<evidence type="ECO:0000256" key="4">
    <source>
        <dbReference type="PROSITE-ProRule" id="PRU00335"/>
    </source>
</evidence>
<feature type="DNA-binding region" description="H-T-H motif" evidence="4">
    <location>
        <begin position="51"/>
        <end position="70"/>
    </location>
</feature>
<keyword evidence="3" id="KW-0804">Transcription</keyword>
<keyword evidence="8" id="KW-1185">Reference proteome</keyword>
<evidence type="ECO:0000313" key="8">
    <source>
        <dbReference type="Proteomes" id="UP001201873"/>
    </source>
</evidence>
<comment type="caution">
    <text evidence="7">The sequence shown here is derived from an EMBL/GenBank/DDBJ whole genome shotgun (WGS) entry which is preliminary data.</text>
</comment>
<evidence type="ECO:0000313" key="7">
    <source>
        <dbReference type="EMBL" id="MCK9877579.1"/>
    </source>
</evidence>
<dbReference type="Gene3D" id="1.10.357.10">
    <property type="entry name" value="Tetracycline Repressor, domain 2"/>
    <property type="match status" value="1"/>
</dbReference>
<dbReference type="InterPro" id="IPR036271">
    <property type="entry name" value="Tet_transcr_reg_TetR-rel_C_sf"/>
</dbReference>
<evidence type="ECO:0000256" key="3">
    <source>
        <dbReference type="ARBA" id="ARBA00023163"/>
    </source>
</evidence>
<dbReference type="InterPro" id="IPR011075">
    <property type="entry name" value="TetR_C"/>
</dbReference>
<organism evidence="7 8">
    <name type="scientific">Frankia umida</name>
    <dbReference type="NCBI Taxonomy" id="573489"/>
    <lineage>
        <taxon>Bacteria</taxon>
        <taxon>Bacillati</taxon>
        <taxon>Actinomycetota</taxon>
        <taxon>Actinomycetes</taxon>
        <taxon>Frankiales</taxon>
        <taxon>Frankiaceae</taxon>
        <taxon>Frankia</taxon>
    </lineage>
</organism>
<dbReference type="Proteomes" id="UP001201873">
    <property type="component" value="Unassembled WGS sequence"/>
</dbReference>
<sequence length="219" mass="23140">MADSGDGARPGSTAATRVRPAGNRRLSADRVGEIYADVIKMLIEVGYASLTMDGIAARSRVSKATLYRQWQGKADLVAEALRHDNPPPARIDTGSLHGDLLAMTTVLGDVAPTDAPLLASLAHASYLDPDLGAALRRRLFAPFHAILRDILNRAVERGEIPPGSPALEFSPLVFMAMMPGRALFEGVQVTPEYLAGFVDHILLPALVGSSPTASPPAGP</sequence>
<dbReference type="SUPFAM" id="SSF48498">
    <property type="entry name" value="Tetracyclin repressor-like, C-terminal domain"/>
    <property type="match status" value="1"/>
</dbReference>
<dbReference type="InterPro" id="IPR009057">
    <property type="entry name" value="Homeodomain-like_sf"/>
</dbReference>
<feature type="region of interest" description="Disordered" evidence="5">
    <location>
        <begin position="1"/>
        <end position="21"/>
    </location>
</feature>
<dbReference type="Gene3D" id="1.10.10.60">
    <property type="entry name" value="Homeodomain-like"/>
    <property type="match status" value="1"/>
</dbReference>
<dbReference type="Pfam" id="PF16859">
    <property type="entry name" value="TetR_C_11"/>
    <property type="match status" value="1"/>
</dbReference>
<gene>
    <name evidence="7" type="ORF">MXD59_17670</name>
</gene>
<dbReference type="RefSeq" id="WP_248825794.1">
    <property type="nucleotide sequence ID" value="NZ_JALKFT010000018.1"/>
</dbReference>
<reference evidence="7 8" key="1">
    <citation type="submission" date="2022-04" db="EMBL/GenBank/DDBJ databases">
        <title>Genome diversity in the genus Frankia.</title>
        <authorList>
            <person name="Carlos-Shanley C."/>
            <person name="Hahn D."/>
        </authorList>
    </citation>
    <scope>NUCLEOTIDE SEQUENCE [LARGE SCALE GENOMIC DNA]</scope>
    <source>
        <strain evidence="7 8">Ag45/Mut15</strain>
    </source>
</reference>
<protein>
    <submittedName>
        <fullName evidence="7">TetR/AcrR family transcriptional regulator</fullName>
    </submittedName>
</protein>
<feature type="domain" description="HTH tetR-type" evidence="6">
    <location>
        <begin position="28"/>
        <end position="88"/>
    </location>
</feature>
<keyword evidence="1" id="KW-0805">Transcription regulation</keyword>
<evidence type="ECO:0000259" key="6">
    <source>
        <dbReference type="PROSITE" id="PS50977"/>
    </source>
</evidence>
<dbReference type="SUPFAM" id="SSF46689">
    <property type="entry name" value="Homeodomain-like"/>
    <property type="match status" value="1"/>
</dbReference>
<dbReference type="InterPro" id="IPR050109">
    <property type="entry name" value="HTH-type_TetR-like_transc_reg"/>
</dbReference>
<evidence type="ECO:0000256" key="1">
    <source>
        <dbReference type="ARBA" id="ARBA00023015"/>
    </source>
</evidence>
<name>A0ABT0K1B9_9ACTN</name>
<dbReference type="EMBL" id="JALKFT010000018">
    <property type="protein sequence ID" value="MCK9877579.1"/>
    <property type="molecule type" value="Genomic_DNA"/>
</dbReference>
<dbReference type="PANTHER" id="PTHR30055:SF149">
    <property type="entry name" value="TETR-FAMILY TRANSCRIPTIONAL REGULATOR"/>
    <property type="match status" value="1"/>
</dbReference>
<accession>A0ABT0K1B9</accession>
<proteinExistence type="predicted"/>
<keyword evidence="2 4" id="KW-0238">DNA-binding</keyword>
<dbReference type="Pfam" id="PF00440">
    <property type="entry name" value="TetR_N"/>
    <property type="match status" value="1"/>
</dbReference>
<dbReference type="PROSITE" id="PS50977">
    <property type="entry name" value="HTH_TETR_2"/>
    <property type="match status" value="1"/>
</dbReference>
<dbReference type="PANTHER" id="PTHR30055">
    <property type="entry name" value="HTH-TYPE TRANSCRIPTIONAL REGULATOR RUTR"/>
    <property type="match status" value="1"/>
</dbReference>
<dbReference type="InterPro" id="IPR001647">
    <property type="entry name" value="HTH_TetR"/>
</dbReference>
<evidence type="ECO:0000256" key="2">
    <source>
        <dbReference type="ARBA" id="ARBA00023125"/>
    </source>
</evidence>
<evidence type="ECO:0000256" key="5">
    <source>
        <dbReference type="SAM" id="MobiDB-lite"/>
    </source>
</evidence>